<proteinExistence type="predicted"/>
<evidence type="ECO:0000313" key="2">
    <source>
        <dbReference type="Ensembl" id="ENSCANP00000001805.1"/>
    </source>
</evidence>
<name>A0A2K5HBU1_COLAP</name>
<reference evidence="2" key="1">
    <citation type="submission" date="2025-08" db="UniProtKB">
        <authorList>
            <consortium name="Ensembl"/>
        </authorList>
    </citation>
    <scope>IDENTIFICATION</scope>
</reference>
<feature type="region of interest" description="Disordered" evidence="1">
    <location>
        <begin position="1"/>
        <end position="21"/>
    </location>
</feature>
<dbReference type="OMA" id="AHFRYGC"/>
<dbReference type="AlphaFoldDB" id="A0A2K5HBU1"/>
<keyword evidence="3" id="KW-1185">Reference proteome</keyword>
<evidence type="ECO:0000313" key="3">
    <source>
        <dbReference type="Proteomes" id="UP000233080"/>
    </source>
</evidence>
<protein>
    <submittedName>
        <fullName evidence="2">Uncharacterized protein</fullName>
    </submittedName>
</protein>
<accession>A0A2K5HBU1</accession>
<dbReference type="Proteomes" id="UP000233080">
    <property type="component" value="Unassembled WGS sequence"/>
</dbReference>
<evidence type="ECO:0000256" key="1">
    <source>
        <dbReference type="SAM" id="MobiDB-lite"/>
    </source>
</evidence>
<dbReference type="Ensembl" id="ENSCANT00000007483.1">
    <property type="protein sequence ID" value="ENSCANP00000001805.1"/>
    <property type="gene ID" value="ENSCANG00000006784.1"/>
</dbReference>
<organism evidence="2 3">
    <name type="scientific">Colobus angolensis palliatus</name>
    <name type="common">Peters' Angolan colobus</name>
    <dbReference type="NCBI Taxonomy" id="336983"/>
    <lineage>
        <taxon>Eukaryota</taxon>
        <taxon>Metazoa</taxon>
        <taxon>Chordata</taxon>
        <taxon>Craniata</taxon>
        <taxon>Vertebrata</taxon>
        <taxon>Euteleostomi</taxon>
        <taxon>Mammalia</taxon>
        <taxon>Eutheria</taxon>
        <taxon>Euarchontoglires</taxon>
        <taxon>Primates</taxon>
        <taxon>Haplorrhini</taxon>
        <taxon>Catarrhini</taxon>
        <taxon>Cercopithecidae</taxon>
        <taxon>Colobinae</taxon>
        <taxon>Colobus</taxon>
    </lineage>
</organism>
<reference evidence="2" key="2">
    <citation type="submission" date="2025-09" db="UniProtKB">
        <authorList>
            <consortium name="Ensembl"/>
        </authorList>
    </citation>
    <scope>IDENTIFICATION</scope>
</reference>
<sequence>MALAGPGLQPRPPSQLVGQRAWSGPGYWWRRTGKGGGCRRQRRSRAFRGPQLPLRLRRKKTTNYRNMAAGPRPPRCTLG</sequence>
<feature type="region of interest" description="Disordered" evidence="1">
    <location>
        <begin position="58"/>
        <end position="79"/>
    </location>
</feature>